<dbReference type="Proteomes" id="UP000261380">
    <property type="component" value="Unplaced"/>
</dbReference>
<dbReference type="AlphaFoldDB" id="A0A3B5MBL9"/>
<dbReference type="Pfam" id="PF00092">
    <property type="entry name" value="VWA"/>
    <property type="match status" value="2"/>
</dbReference>
<keyword evidence="7" id="KW-0176">Collagen</keyword>
<dbReference type="PANTHER" id="PTHR24020:SF13">
    <property type="entry name" value="COLLAGEN ALPHA-3(VI) CHAIN"/>
    <property type="match status" value="1"/>
</dbReference>
<keyword evidence="4" id="KW-0732">Signal</keyword>
<dbReference type="GO" id="GO:0005615">
    <property type="term" value="C:extracellular space"/>
    <property type="evidence" value="ECO:0007669"/>
    <property type="project" value="TreeGrafter"/>
</dbReference>
<keyword evidence="6" id="KW-0130">Cell adhesion</keyword>
<accession>A0A3B5MBL9</accession>
<evidence type="ECO:0000259" key="8">
    <source>
        <dbReference type="PROSITE" id="PS50234"/>
    </source>
</evidence>
<dbReference type="SMART" id="SM00327">
    <property type="entry name" value="VWA"/>
    <property type="match status" value="2"/>
</dbReference>
<dbReference type="PANTHER" id="PTHR24020">
    <property type="entry name" value="COLLAGEN ALPHA"/>
    <property type="match status" value="1"/>
</dbReference>
<dbReference type="SUPFAM" id="SSF53300">
    <property type="entry name" value="vWA-like"/>
    <property type="match status" value="2"/>
</dbReference>
<evidence type="ECO:0000256" key="1">
    <source>
        <dbReference type="ARBA" id="ARBA00004498"/>
    </source>
</evidence>
<organism evidence="9 10">
    <name type="scientific">Xiphophorus couchianus</name>
    <name type="common">Monterrey platyfish</name>
    <dbReference type="NCBI Taxonomy" id="32473"/>
    <lineage>
        <taxon>Eukaryota</taxon>
        <taxon>Metazoa</taxon>
        <taxon>Chordata</taxon>
        <taxon>Craniata</taxon>
        <taxon>Vertebrata</taxon>
        <taxon>Euteleostomi</taxon>
        <taxon>Actinopterygii</taxon>
        <taxon>Neopterygii</taxon>
        <taxon>Teleostei</taxon>
        <taxon>Neoteleostei</taxon>
        <taxon>Acanthomorphata</taxon>
        <taxon>Ovalentaria</taxon>
        <taxon>Atherinomorphae</taxon>
        <taxon>Cyprinodontiformes</taxon>
        <taxon>Poeciliidae</taxon>
        <taxon>Poeciliinae</taxon>
        <taxon>Xiphophorus</taxon>
    </lineage>
</organism>
<evidence type="ECO:0000256" key="6">
    <source>
        <dbReference type="ARBA" id="ARBA00022889"/>
    </source>
</evidence>
<keyword evidence="10" id="KW-1185">Reference proteome</keyword>
<dbReference type="InterPro" id="IPR050525">
    <property type="entry name" value="ECM_Assembly_Org"/>
</dbReference>
<dbReference type="GO" id="GO:0007155">
    <property type="term" value="P:cell adhesion"/>
    <property type="evidence" value="ECO:0007669"/>
    <property type="project" value="UniProtKB-KW"/>
</dbReference>
<dbReference type="GeneTree" id="ENSGT00940000156462"/>
<dbReference type="GO" id="GO:0005581">
    <property type="term" value="C:collagen trimer"/>
    <property type="evidence" value="ECO:0007669"/>
    <property type="project" value="UniProtKB-KW"/>
</dbReference>
<protein>
    <recommendedName>
        <fullName evidence="8">VWFA domain-containing protein</fullName>
    </recommendedName>
</protein>
<sequence length="366" mass="40134">VSVVQFADRPTVGFHLNSHNTKSDNMNAIDNLAHKGGRRLNVGAALQFVRHRVFTSSTGSRRLEGVPQTLILLTSKPSADSVKGPAFALKEHEIVAVGVGVADANLAELEMIEFKPGFAFKVTDFSIGKNTKCKRYFITLKLLTSETSLIDTFSSKRDVVFLLDGSDDSRNGLPAFREFVRRMAEELDVGKDGVRLAVVQYSDDATVYFNLATHKTKKAVIYAIRALRHKGGRTRNTGAALEFVRKHVFSATSGSRQGVPQVLVVLTGGTSSDDVSSAALDLKQVGVFSFVIGMKDADQEELEKIASSSRFLFNFPVFSELLSVQPEMAAFIQTEVQTQPPSGVGKKHHRFTVSLLVSRCHRLCRV</sequence>
<evidence type="ECO:0000256" key="4">
    <source>
        <dbReference type="ARBA" id="ARBA00022729"/>
    </source>
</evidence>
<evidence type="ECO:0000256" key="2">
    <source>
        <dbReference type="ARBA" id="ARBA00022525"/>
    </source>
</evidence>
<evidence type="ECO:0000256" key="7">
    <source>
        <dbReference type="ARBA" id="ARBA00023119"/>
    </source>
</evidence>
<reference evidence="9" key="1">
    <citation type="submission" date="2025-08" db="UniProtKB">
        <authorList>
            <consortium name="Ensembl"/>
        </authorList>
    </citation>
    <scope>IDENTIFICATION</scope>
</reference>
<feature type="domain" description="VWFA" evidence="8">
    <location>
        <begin position="158"/>
        <end position="328"/>
    </location>
</feature>
<dbReference type="InterPro" id="IPR002035">
    <property type="entry name" value="VWF_A"/>
</dbReference>
<dbReference type="InterPro" id="IPR036465">
    <property type="entry name" value="vWFA_dom_sf"/>
</dbReference>
<dbReference type="Gene3D" id="3.40.50.410">
    <property type="entry name" value="von Willebrand factor, type A domain"/>
    <property type="match status" value="2"/>
</dbReference>
<keyword evidence="2" id="KW-0964">Secreted</keyword>
<dbReference type="Ensembl" id="ENSXCOT00000017309.1">
    <property type="protein sequence ID" value="ENSXCOP00000017089.1"/>
    <property type="gene ID" value="ENSXCOG00000012885.1"/>
</dbReference>
<dbReference type="PROSITE" id="PS50234">
    <property type="entry name" value="VWFA"/>
    <property type="match status" value="2"/>
</dbReference>
<dbReference type="PRINTS" id="PR00453">
    <property type="entry name" value="VWFADOMAIN"/>
</dbReference>
<comment type="subcellular location">
    <subcellularLocation>
        <location evidence="1">Secreted</location>
        <location evidence="1">Extracellular space</location>
        <location evidence="1">Extracellular matrix</location>
    </subcellularLocation>
</comment>
<proteinExistence type="predicted"/>
<evidence type="ECO:0000256" key="3">
    <source>
        <dbReference type="ARBA" id="ARBA00022530"/>
    </source>
</evidence>
<keyword evidence="3" id="KW-0272">Extracellular matrix</keyword>
<evidence type="ECO:0000313" key="10">
    <source>
        <dbReference type="Proteomes" id="UP000261380"/>
    </source>
</evidence>
<dbReference type="FunFam" id="3.40.50.410:FF:000003">
    <property type="entry name" value="Collagen type VI alpha 3 chain"/>
    <property type="match status" value="1"/>
</dbReference>
<evidence type="ECO:0000256" key="5">
    <source>
        <dbReference type="ARBA" id="ARBA00022737"/>
    </source>
</evidence>
<evidence type="ECO:0000313" key="9">
    <source>
        <dbReference type="Ensembl" id="ENSXCOP00000017089.1"/>
    </source>
</evidence>
<name>A0A3B5MBL9_9TELE</name>
<dbReference type="STRING" id="32473.ENSXCOP00000017089"/>
<reference evidence="9" key="2">
    <citation type="submission" date="2025-09" db="UniProtKB">
        <authorList>
            <consortium name="Ensembl"/>
        </authorList>
    </citation>
    <scope>IDENTIFICATION</scope>
</reference>
<keyword evidence="5" id="KW-0677">Repeat</keyword>
<feature type="domain" description="VWFA" evidence="8">
    <location>
        <begin position="1"/>
        <end position="153"/>
    </location>
</feature>